<organism evidence="2 3">
    <name type="scientific">Brachionus calyciflorus</name>
    <dbReference type="NCBI Taxonomy" id="104777"/>
    <lineage>
        <taxon>Eukaryota</taxon>
        <taxon>Metazoa</taxon>
        <taxon>Spiralia</taxon>
        <taxon>Gnathifera</taxon>
        <taxon>Rotifera</taxon>
        <taxon>Eurotatoria</taxon>
        <taxon>Monogononta</taxon>
        <taxon>Pseudotrocha</taxon>
        <taxon>Ploima</taxon>
        <taxon>Brachionidae</taxon>
        <taxon>Brachionus</taxon>
    </lineage>
</organism>
<accession>A0A814MJQ6</accession>
<keyword evidence="3" id="KW-1185">Reference proteome</keyword>
<keyword evidence="1" id="KW-1133">Transmembrane helix</keyword>
<gene>
    <name evidence="2" type="ORF">OXX778_LOCUS20127</name>
</gene>
<proteinExistence type="predicted"/>
<reference evidence="2" key="1">
    <citation type="submission" date="2021-02" db="EMBL/GenBank/DDBJ databases">
        <authorList>
            <person name="Nowell W R."/>
        </authorList>
    </citation>
    <scope>NUCLEOTIDE SEQUENCE</scope>
    <source>
        <strain evidence="2">Ploen Becks lab</strain>
    </source>
</reference>
<sequence>MSPFYAISLGILSILIITGTLILINHLLNEDQFDYKPKLPPQPNCGIANIRSSLETSLTPFPKVINGDRAVPFSYPWIVSLRA</sequence>
<evidence type="ECO:0000256" key="1">
    <source>
        <dbReference type="SAM" id="Phobius"/>
    </source>
</evidence>
<comment type="caution">
    <text evidence="2">The sequence shown here is derived from an EMBL/GenBank/DDBJ whole genome shotgun (WGS) entry which is preliminary data.</text>
</comment>
<protein>
    <submittedName>
        <fullName evidence="2">Uncharacterized protein</fullName>
    </submittedName>
</protein>
<keyword evidence="1" id="KW-0812">Transmembrane</keyword>
<evidence type="ECO:0000313" key="2">
    <source>
        <dbReference type="EMBL" id="CAF1079569.1"/>
    </source>
</evidence>
<keyword evidence="1" id="KW-0472">Membrane</keyword>
<name>A0A814MJQ6_9BILA</name>
<dbReference type="Proteomes" id="UP000663879">
    <property type="component" value="Unassembled WGS sequence"/>
</dbReference>
<feature type="transmembrane region" description="Helical" evidence="1">
    <location>
        <begin position="6"/>
        <end position="28"/>
    </location>
</feature>
<dbReference type="AlphaFoldDB" id="A0A814MJQ6"/>
<dbReference type="EMBL" id="CAJNOC010006510">
    <property type="protein sequence ID" value="CAF1079569.1"/>
    <property type="molecule type" value="Genomic_DNA"/>
</dbReference>
<evidence type="ECO:0000313" key="3">
    <source>
        <dbReference type="Proteomes" id="UP000663879"/>
    </source>
</evidence>